<evidence type="ECO:0000313" key="10">
    <source>
        <dbReference type="Proteomes" id="UP000541444"/>
    </source>
</evidence>
<dbReference type="InterPro" id="IPR016656">
    <property type="entry name" value="TFIIE-bsu"/>
</dbReference>
<keyword evidence="2" id="KW-0805">Transcription regulation</keyword>
<dbReference type="InterPro" id="IPR002156">
    <property type="entry name" value="RNaseH_domain"/>
</dbReference>
<evidence type="ECO:0000313" key="9">
    <source>
        <dbReference type="EMBL" id="KAF6148996.1"/>
    </source>
</evidence>
<feature type="region of interest" description="Disordered" evidence="7">
    <location>
        <begin position="655"/>
        <end position="704"/>
    </location>
</feature>
<dbReference type="Pfam" id="PF18121">
    <property type="entry name" value="TFA2_Winged_2"/>
    <property type="match status" value="1"/>
</dbReference>
<dbReference type="Pfam" id="PF13456">
    <property type="entry name" value="RVT_3"/>
    <property type="match status" value="1"/>
</dbReference>
<protein>
    <recommendedName>
        <fullName evidence="8">TFIIE beta domain-containing protein</fullName>
    </recommendedName>
</protein>
<dbReference type="GO" id="GO:0001097">
    <property type="term" value="F:TFIIH-class transcription factor complex binding"/>
    <property type="evidence" value="ECO:0007669"/>
    <property type="project" value="TreeGrafter"/>
</dbReference>
<evidence type="ECO:0000259" key="8">
    <source>
        <dbReference type="PROSITE" id="PS51351"/>
    </source>
</evidence>
<evidence type="ECO:0000256" key="7">
    <source>
        <dbReference type="SAM" id="MobiDB-lite"/>
    </source>
</evidence>
<comment type="function">
    <text evidence="6">Recruits TFIIH to the initiation complex and stimulates the RNA polymerase II C-terminal domain kinase and DNA-dependent ATPase activities of TFIIH. Both TFIIH and TFIIE are required for promoter clearance by RNA polymerase.</text>
</comment>
<dbReference type="PROSITE" id="PS51351">
    <property type="entry name" value="TFIIE_BETA_C"/>
    <property type="match status" value="1"/>
</dbReference>
<feature type="region of interest" description="Disordered" evidence="7">
    <location>
        <begin position="303"/>
        <end position="342"/>
    </location>
</feature>
<dbReference type="PANTHER" id="PTHR12716">
    <property type="entry name" value="TRANSCRIPTION INITIATION FACTOR IIE, BETA SUBUNIT"/>
    <property type="match status" value="1"/>
</dbReference>
<dbReference type="GO" id="GO:0003677">
    <property type="term" value="F:DNA binding"/>
    <property type="evidence" value="ECO:0007669"/>
    <property type="project" value="UniProtKB-KW"/>
</dbReference>
<evidence type="ECO:0000256" key="4">
    <source>
        <dbReference type="ARBA" id="ARBA00023163"/>
    </source>
</evidence>
<dbReference type="OrthoDB" id="3907302at2759"/>
<feature type="domain" description="TFIIE beta" evidence="8">
    <location>
        <begin position="485"/>
        <end position="560"/>
    </location>
</feature>
<accession>A0A7J7M299</accession>
<keyword evidence="10" id="KW-1185">Reference proteome</keyword>
<dbReference type="InterPro" id="IPR040501">
    <property type="entry name" value="TFA2_Winged_2"/>
</dbReference>
<dbReference type="CDD" id="cd06222">
    <property type="entry name" value="RNase_H_like"/>
    <property type="match status" value="1"/>
</dbReference>
<dbReference type="SUPFAM" id="SSF53098">
    <property type="entry name" value="Ribonuclease H-like"/>
    <property type="match status" value="1"/>
</dbReference>
<evidence type="ECO:0000256" key="5">
    <source>
        <dbReference type="ARBA" id="ARBA00023242"/>
    </source>
</evidence>
<organism evidence="9 10">
    <name type="scientific">Kingdonia uniflora</name>
    <dbReference type="NCBI Taxonomy" id="39325"/>
    <lineage>
        <taxon>Eukaryota</taxon>
        <taxon>Viridiplantae</taxon>
        <taxon>Streptophyta</taxon>
        <taxon>Embryophyta</taxon>
        <taxon>Tracheophyta</taxon>
        <taxon>Spermatophyta</taxon>
        <taxon>Magnoliopsida</taxon>
        <taxon>Ranunculales</taxon>
        <taxon>Circaeasteraceae</taxon>
        <taxon>Kingdonia</taxon>
    </lineage>
</organism>
<proteinExistence type="predicted"/>
<dbReference type="GO" id="GO:0006367">
    <property type="term" value="P:transcription initiation at RNA polymerase II promoter"/>
    <property type="evidence" value="ECO:0007669"/>
    <property type="project" value="InterPro"/>
</dbReference>
<keyword evidence="3" id="KW-0238">DNA-binding</keyword>
<reference evidence="9 10" key="1">
    <citation type="journal article" date="2020" name="IScience">
        <title>Genome Sequencing of the Endangered Kingdonia uniflora (Circaeasteraceae, Ranunculales) Reveals Potential Mechanisms of Evolutionary Specialization.</title>
        <authorList>
            <person name="Sun Y."/>
            <person name="Deng T."/>
            <person name="Zhang A."/>
            <person name="Moore M.J."/>
            <person name="Landis J.B."/>
            <person name="Lin N."/>
            <person name="Zhang H."/>
            <person name="Zhang X."/>
            <person name="Huang J."/>
            <person name="Zhang X."/>
            <person name="Sun H."/>
            <person name="Wang H."/>
        </authorList>
    </citation>
    <scope>NUCLEOTIDE SEQUENCE [LARGE SCALE GENOMIC DNA]</scope>
    <source>
        <strain evidence="9">TB1705</strain>
        <tissue evidence="9">Leaf</tissue>
    </source>
</reference>
<dbReference type="InterPro" id="IPR044730">
    <property type="entry name" value="RNase_H-like_dom_plant"/>
</dbReference>
<comment type="caution">
    <text evidence="9">The sequence shown here is derived from an EMBL/GenBank/DDBJ whole genome shotgun (WGS) entry which is preliminary data.</text>
</comment>
<dbReference type="GO" id="GO:0005673">
    <property type="term" value="C:transcription factor TFIIE complex"/>
    <property type="evidence" value="ECO:0007669"/>
    <property type="project" value="InterPro"/>
</dbReference>
<gene>
    <name evidence="9" type="ORF">GIB67_009615</name>
</gene>
<evidence type="ECO:0000256" key="6">
    <source>
        <dbReference type="ARBA" id="ARBA00025581"/>
    </source>
</evidence>
<dbReference type="InterPro" id="IPR036397">
    <property type="entry name" value="RNaseH_sf"/>
</dbReference>
<dbReference type="Gene3D" id="3.30.420.10">
    <property type="entry name" value="Ribonuclease H-like superfamily/Ribonuclease H"/>
    <property type="match status" value="1"/>
</dbReference>
<evidence type="ECO:0000256" key="2">
    <source>
        <dbReference type="ARBA" id="ARBA00023015"/>
    </source>
</evidence>
<name>A0A7J7M299_9MAGN</name>
<evidence type="ECO:0000256" key="3">
    <source>
        <dbReference type="ARBA" id="ARBA00023125"/>
    </source>
</evidence>
<dbReference type="GO" id="GO:0004523">
    <property type="term" value="F:RNA-DNA hybrid ribonuclease activity"/>
    <property type="evidence" value="ECO:0007669"/>
    <property type="project" value="InterPro"/>
</dbReference>
<sequence length="704" mass="80322">MNEEESTELHSRAEEETELTQLMQGVTTHDPVPVVHLDDSTWIKLGIKWKNAIAFKSISPEIKEQVIMDGVTRAWAKLIPRIPPFSFEKGSKIFIANFDNPRDLQIILNSQPVNVFGFSILQQRFNPMLHQSEISFTKFLCWVQISGLPCCMLSKEMIRLIGNKIEEYVSDDWVGNSTENIRGSFVRIQVNLFTEKPLVLTIPILRPAQLKEARITVCYERLERFCPYCGVPTHTFSACKRVEKLRHERNRLNINDNYKSCLKLVLPVSSIFPFLFSVTRTSQLDRGRPPGFRQNKGGFYNEKLRDLNRRKPPNTGSTQPGGNDYWNTGHEDERSQDGYDSSRAADSEVAEAVAVIRGMEAALGRGMERVMVFTDCRRLVGAFETGSTDLSWGALTLAPEMFLAGRFHEFRFQFINRSFNFEAHALAALGACSPVTMALEAQLAKFNQQQERCQTTLTTIPRPGNSQKVTSATKPAIKFSSDTERLQEINLIQRSPVGAQIKKVIDVLFKTRGNLTAQQIYDECYVDVRRNKDVFNSLAQNVKVFYDGMRFSYKSKHDVKDKSQLLVLIRKFPEGIPVIDLKDSYPTIVEDLQALKSAGQIWLLSNFDSQEDIAYPNDPRIQGKVKVDDDLKVFFREIELPRDMIDIEKDLQKNGMKPATNTANRRSLAQVHGISPKTKPKKKQRQVTNRTKLTNSHLPELFRE</sequence>
<evidence type="ECO:0000256" key="1">
    <source>
        <dbReference type="ARBA" id="ARBA00004123"/>
    </source>
</evidence>
<comment type="subcellular location">
    <subcellularLocation>
        <location evidence="1">Nucleus</location>
    </subcellularLocation>
</comment>
<dbReference type="InterPro" id="IPR003166">
    <property type="entry name" value="TFIIE_bsu_DNA-bd"/>
</dbReference>
<dbReference type="Proteomes" id="UP000541444">
    <property type="component" value="Unassembled WGS sequence"/>
</dbReference>
<dbReference type="InterPro" id="IPR012337">
    <property type="entry name" value="RNaseH-like_sf"/>
</dbReference>
<dbReference type="AlphaFoldDB" id="A0A7J7M299"/>
<keyword evidence="5" id="KW-0539">Nucleus</keyword>
<keyword evidence="4" id="KW-0804">Transcription</keyword>
<dbReference type="PANTHER" id="PTHR12716:SF8">
    <property type="entry name" value="TRANSCRIPTION INITIATION FACTOR IIE SUBUNIT BETA"/>
    <property type="match status" value="1"/>
</dbReference>
<dbReference type="EMBL" id="JACGCM010001816">
    <property type="protein sequence ID" value="KAF6148996.1"/>
    <property type="molecule type" value="Genomic_DNA"/>
</dbReference>
<feature type="compositionally biased region" description="Polar residues" evidence="7">
    <location>
        <begin position="686"/>
        <end position="697"/>
    </location>
</feature>